<dbReference type="AlphaFoldDB" id="A0A437SX11"/>
<sequence>MKKTELFYQIEDFWHYQDTDTWENAFVKATRTRYAFGPKLRVANTYKQAKQESQVETLSNKMKLQQALDQAKLGDNRDFYQSRYNWYIEKAKSVLNNKQATIAEVNLALSNLNEAKVKNNEPS</sequence>
<gene>
    <name evidence="1" type="ORF">EJK17_01895</name>
</gene>
<dbReference type="EMBL" id="RXIA01000004">
    <property type="protein sequence ID" value="RVU71478.1"/>
    <property type="molecule type" value="Genomic_DNA"/>
</dbReference>
<proteinExistence type="predicted"/>
<comment type="caution">
    <text evidence="1">The sequence shown here is derived from an EMBL/GenBank/DDBJ whole genome shotgun (WGS) entry which is preliminary data.</text>
</comment>
<evidence type="ECO:0000313" key="2">
    <source>
        <dbReference type="Proteomes" id="UP000288291"/>
    </source>
</evidence>
<keyword evidence="2" id="KW-1185">Reference proteome</keyword>
<evidence type="ECO:0000313" key="1">
    <source>
        <dbReference type="EMBL" id="RVU71478.1"/>
    </source>
</evidence>
<name>A0A437SX11_9LACO</name>
<accession>A0A437SX11</accession>
<dbReference type="RefSeq" id="WP_127796152.1">
    <property type="nucleotide sequence ID" value="NZ_ML136873.1"/>
</dbReference>
<dbReference type="Gene3D" id="1.20.1270.70">
    <property type="entry name" value="Designed single chain three-helix bundle"/>
    <property type="match status" value="1"/>
</dbReference>
<protein>
    <submittedName>
        <fullName evidence="1">Uncharacterized protein</fullName>
    </submittedName>
</protein>
<dbReference type="Proteomes" id="UP000288291">
    <property type="component" value="Unassembled WGS sequence"/>
</dbReference>
<reference evidence="1 2" key="1">
    <citation type="submission" date="2018-12" db="EMBL/GenBank/DDBJ databases">
        <authorList>
            <person name="Meng J."/>
        </authorList>
    </citation>
    <scope>NUCLEOTIDE SEQUENCE [LARGE SCALE GENOMIC DNA]</scope>
    <source>
        <strain evidence="1 2">HT111-2</strain>
    </source>
</reference>
<organism evidence="1 2">
    <name type="scientific">Lactobacillus xujianguonis</name>
    <dbReference type="NCBI Taxonomy" id="2495899"/>
    <lineage>
        <taxon>Bacteria</taxon>
        <taxon>Bacillati</taxon>
        <taxon>Bacillota</taxon>
        <taxon>Bacilli</taxon>
        <taxon>Lactobacillales</taxon>
        <taxon>Lactobacillaceae</taxon>
        <taxon>Lactobacillus</taxon>
    </lineage>
</organism>